<keyword evidence="15" id="KW-1185">Reference proteome</keyword>
<feature type="domain" description="Ig-like" evidence="13">
    <location>
        <begin position="276"/>
        <end position="373"/>
    </location>
</feature>
<dbReference type="PANTHER" id="PTHR25466:SF14">
    <property type="entry name" value="BUTYROPHILIN SUBFAMILY 2 MEMBER A2-LIKE-RELATED"/>
    <property type="match status" value="1"/>
</dbReference>
<dbReference type="SMART" id="SM00409">
    <property type="entry name" value="IG"/>
    <property type="match status" value="2"/>
</dbReference>
<feature type="domain" description="Ig-like" evidence="13">
    <location>
        <begin position="71"/>
        <end position="169"/>
    </location>
</feature>
<dbReference type="InterPro" id="IPR051713">
    <property type="entry name" value="T-cell_Activation_Regulation"/>
</dbReference>
<evidence type="ECO:0000256" key="6">
    <source>
        <dbReference type="ARBA" id="ARBA00023136"/>
    </source>
</evidence>
<evidence type="ECO:0000259" key="13">
    <source>
        <dbReference type="PROSITE" id="PS50835"/>
    </source>
</evidence>
<evidence type="ECO:0000313" key="15">
    <source>
        <dbReference type="Proteomes" id="UP001558613"/>
    </source>
</evidence>
<keyword evidence="4" id="KW-0732">Signal</keyword>
<dbReference type="Proteomes" id="UP001558613">
    <property type="component" value="Unassembled WGS sequence"/>
</dbReference>
<feature type="transmembrane region" description="Helical" evidence="12">
    <location>
        <begin position="400"/>
        <end position="422"/>
    </location>
</feature>
<evidence type="ECO:0000256" key="5">
    <source>
        <dbReference type="ARBA" id="ARBA00022989"/>
    </source>
</evidence>
<evidence type="ECO:0000256" key="7">
    <source>
        <dbReference type="ARBA" id="ARBA00023157"/>
    </source>
</evidence>
<reference evidence="14 15" key="1">
    <citation type="submission" date="2023-09" db="EMBL/GenBank/DDBJ databases">
        <authorList>
            <person name="Wang M."/>
        </authorList>
    </citation>
    <scope>NUCLEOTIDE SEQUENCE [LARGE SCALE GENOMIC DNA]</scope>
    <source>
        <strain evidence="14">GT-2023</strain>
        <tissue evidence="14">Liver</tissue>
    </source>
</reference>
<keyword evidence="2" id="KW-1003">Cell membrane</keyword>
<evidence type="ECO:0000256" key="2">
    <source>
        <dbReference type="ARBA" id="ARBA00022475"/>
    </source>
</evidence>
<dbReference type="InterPro" id="IPR013106">
    <property type="entry name" value="Ig_V-set"/>
</dbReference>
<gene>
    <name evidence="14" type="ORF">QQF64_021881</name>
</gene>
<evidence type="ECO:0000256" key="12">
    <source>
        <dbReference type="SAM" id="Phobius"/>
    </source>
</evidence>
<evidence type="ECO:0000256" key="8">
    <source>
        <dbReference type="ARBA" id="ARBA00023170"/>
    </source>
</evidence>
<name>A0ABR3L6V4_9TELE</name>
<sequence>MGWFLGPGHPKQTSAERALGNSSHRQVHRQRRGFLHNQNTHTSCLHGEIVLTAMHSCIYLLLVWIIADTNGKTPDVQVTCMFSEDCVLPCVFDAVGDEIIHWFKQNVPIHSYIQGSGRLDQPDEKYDGRTSLFTEMISSGNASLYIPKCGSQDRGKYRCLVTSGRKTTEHFFIVMVEAPIQSVSLETTRLSGFEEVKCSSRDVYPAPRVNLFTDPAVLPDSLQPVTRKTADKQGLYSVESKLKKLKDLTYICLVQSFYRSQTWRASLQEKEIYSMEGQDFIIPCVAPWNLQNFTLTWSFTKDHKSITIYTYDSLTQQSSSSWKEKVQLVTPRGQGGDGSLQLHNPSLEHTGTYTCILSAHQTKHKVHTKFNITQTNHEVHMRVNITLKSEKQQAKSSPRWWIRTAAITGFAVTAVVAIIGIITCKADCTKSSKTHSKATELQPITVTVVNSRAATEDTCLTEEIDNRPT</sequence>
<dbReference type="InterPro" id="IPR007110">
    <property type="entry name" value="Ig-like_dom"/>
</dbReference>
<evidence type="ECO:0000256" key="10">
    <source>
        <dbReference type="ARBA" id="ARBA00023319"/>
    </source>
</evidence>
<proteinExistence type="predicted"/>
<accession>A0ABR3L6V4</accession>
<evidence type="ECO:0000256" key="11">
    <source>
        <dbReference type="SAM" id="MobiDB-lite"/>
    </source>
</evidence>
<dbReference type="Gene3D" id="2.60.40.10">
    <property type="entry name" value="Immunoglobulins"/>
    <property type="match status" value="3"/>
</dbReference>
<keyword evidence="5 12" id="KW-1133">Transmembrane helix</keyword>
<keyword evidence="9" id="KW-0325">Glycoprotein</keyword>
<keyword evidence="8" id="KW-0675">Receptor</keyword>
<evidence type="ECO:0000256" key="1">
    <source>
        <dbReference type="ARBA" id="ARBA00004251"/>
    </source>
</evidence>
<comment type="caution">
    <text evidence="14">The sequence shown here is derived from an EMBL/GenBank/DDBJ whole genome shotgun (WGS) entry which is preliminary data.</text>
</comment>
<keyword evidence="10" id="KW-0393">Immunoglobulin domain</keyword>
<dbReference type="InterPro" id="IPR036179">
    <property type="entry name" value="Ig-like_dom_sf"/>
</dbReference>
<keyword evidence="7" id="KW-1015">Disulfide bond</keyword>
<evidence type="ECO:0000256" key="3">
    <source>
        <dbReference type="ARBA" id="ARBA00022692"/>
    </source>
</evidence>
<dbReference type="InterPro" id="IPR013783">
    <property type="entry name" value="Ig-like_fold"/>
</dbReference>
<dbReference type="Pfam" id="PF07686">
    <property type="entry name" value="V-set"/>
    <property type="match status" value="1"/>
</dbReference>
<comment type="subcellular location">
    <subcellularLocation>
        <location evidence="1">Cell membrane</location>
        <topology evidence="1">Single-pass type I membrane protein</topology>
    </subcellularLocation>
</comment>
<dbReference type="PANTHER" id="PTHR25466">
    <property type="entry name" value="T-LYMPHOCYTE ACTIVATION ANTIGEN"/>
    <property type="match status" value="1"/>
</dbReference>
<evidence type="ECO:0000256" key="9">
    <source>
        <dbReference type="ARBA" id="ARBA00023180"/>
    </source>
</evidence>
<evidence type="ECO:0000256" key="4">
    <source>
        <dbReference type="ARBA" id="ARBA00022729"/>
    </source>
</evidence>
<evidence type="ECO:0000313" key="14">
    <source>
        <dbReference type="EMBL" id="KAL1248563.1"/>
    </source>
</evidence>
<feature type="region of interest" description="Disordered" evidence="11">
    <location>
        <begin position="1"/>
        <end position="23"/>
    </location>
</feature>
<dbReference type="SUPFAM" id="SSF48726">
    <property type="entry name" value="Immunoglobulin"/>
    <property type="match status" value="2"/>
</dbReference>
<dbReference type="EMBL" id="JAYMGO010000024">
    <property type="protein sequence ID" value="KAL1248563.1"/>
    <property type="molecule type" value="Genomic_DNA"/>
</dbReference>
<keyword evidence="3 12" id="KW-0812">Transmembrane</keyword>
<dbReference type="InterPro" id="IPR003599">
    <property type="entry name" value="Ig_sub"/>
</dbReference>
<dbReference type="PROSITE" id="PS50835">
    <property type="entry name" value="IG_LIKE"/>
    <property type="match status" value="2"/>
</dbReference>
<protein>
    <recommendedName>
        <fullName evidence="13">Ig-like domain-containing protein</fullName>
    </recommendedName>
</protein>
<keyword evidence="6 12" id="KW-0472">Membrane</keyword>
<organism evidence="14 15">
    <name type="scientific">Cirrhinus molitorella</name>
    <name type="common">mud carp</name>
    <dbReference type="NCBI Taxonomy" id="172907"/>
    <lineage>
        <taxon>Eukaryota</taxon>
        <taxon>Metazoa</taxon>
        <taxon>Chordata</taxon>
        <taxon>Craniata</taxon>
        <taxon>Vertebrata</taxon>
        <taxon>Euteleostomi</taxon>
        <taxon>Actinopterygii</taxon>
        <taxon>Neopterygii</taxon>
        <taxon>Teleostei</taxon>
        <taxon>Ostariophysi</taxon>
        <taxon>Cypriniformes</taxon>
        <taxon>Cyprinidae</taxon>
        <taxon>Labeoninae</taxon>
        <taxon>Labeonini</taxon>
        <taxon>Cirrhinus</taxon>
    </lineage>
</organism>
<feature type="compositionally biased region" description="Polar residues" evidence="11">
    <location>
        <begin position="11"/>
        <end position="23"/>
    </location>
</feature>